<keyword evidence="2 3" id="KW-0175">Coiled coil</keyword>
<dbReference type="GO" id="GO:0030313">
    <property type="term" value="C:cell envelope"/>
    <property type="evidence" value="ECO:0007669"/>
    <property type="project" value="UniProtKB-SubCell"/>
</dbReference>
<dbReference type="Gene3D" id="2.40.50.100">
    <property type="match status" value="2"/>
</dbReference>
<proteinExistence type="predicted"/>
<comment type="caution">
    <text evidence="5">The sequence shown here is derived from an EMBL/GenBank/DDBJ whole genome shotgun (WGS) entry which is preliminary data.</text>
</comment>
<feature type="domain" description="YbhG-like alpha-helical hairpin" evidence="4">
    <location>
        <begin position="74"/>
        <end position="191"/>
    </location>
</feature>
<name>A0A4U0PUC8_9NEIS</name>
<evidence type="ECO:0000256" key="3">
    <source>
        <dbReference type="SAM" id="Coils"/>
    </source>
</evidence>
<keyword evidence="6" id="KW-1185">Reference proteome</keyword>
<organism evidence="5 6">
    <name type="scientific">Chitiniphilus eburneus</name>
    <dbReference type="NCBI Taxonomy" id="2571148"/>
    <lineage>
        <taxon>Bacteria</taxon>
        <taxon>Pseudomonadati</taxon>
        <taxon>Pseudomonadota</taxon>
        <taxon>Betaproteobacteria</taxon>
        <taxon>Neisseriales</taxon>
        <taxon>Chitinibacteraceae</taxon>
        <taxon>Chitiniphilus</taxon>
    </lineage>
</organism>
<evidence type="ECO:0000313" key="6">
    <source>
        <dbReference type="Proteomes" id="UP000310016"/>
    </source>
</evidence>
<gene>
    <name evidence="5" type="ORF">FAZ21_13105</name>
</gene>
<dbReference type="EMBL" id="SUMF01000015">
    <property type="protein sequence ID" value="TJZ72063.1"/>
    <property type="molecule type" value="Genomic_DNA"/>
</dbReference>
<dbReference type="Proteomes" id="UP000310016">
    <property type="component" value="Unassembled WGS sequence"/>
</dbReference>
<dbReference type="RefSeq" id="WP_136773891.1">
    <property type="nucleotide sequence ID" value="NZ_CP156074.1"/>
</dbReference>
<evidence type="ECO:0000259" key="4">
    <source>
        <dbReference type="Pfam" id="PF25881"/>
    </source>
</evidence>
<dbReference type="Gene3D" id="2.40.30.170">
    <property type="match status" value="1"/>
</dbReference>
<dbReference type="Pfam" id="PF25881">
    <property type="entry name" value="HH_YBHG"/>
    <property type="match status" value="1"/>
</dbReference>
<dbReference type="AlphaFoldDB" id="A0A4U0PUC8"/>
<dbReference type="InterPro" id="IPR050465">
    <property type="entry name" value="UPF0194_transport"/>
</dbReference>
<dbReference type="OrthoDB" id="8558741at2"/>
<dbReference type="PANTHER" id="PTHR32347:SF23">
    <property type="entry name" value="BLL5650 PROTEIN"/>
    <property type="match status" value="1"/>
</dbReference>
<protein>
    <submittedName>
        <fullName evidence="5">HlyD family efflux transporter periplasmic adaptor subunit</fullName>
    </submittedName>
</protein>
<dbReference type="PANTHER" id="PTHR32347">
    <property type="entry name" value="EFFLUX SYSTEM COMPONENT YKNX-RELATED"/>
    <property type="match status" value="1"/>
</dbReference>
<sequence length="314" mass="33647">MPVSRLCWLPLLLLAGCSREAPTAYQGYVEGEFVALAASQSGRLTQLAVKRGQQVKTGAAVFALDTDNEVAARRQRQQQLAAAQAQLDDLRTGKRPQEIEVTQAQLAAAEAEARRAAQQRQRDEAQFQAGGVSQAQLEQSRAADLAAAANVLQLRRELDVARLPGRAAQMQAQAAQVEAARAALAQADWTLNQKALHAPAAALVFDTLYREGEWVAAGSPVVRLLPPGNIKVRFFVPQAALASLAPGREVTLGCDGCTAIPARIDYIATEAEYTPPVIYSNDTRDKLVFMVEARPAPAQAAGLHPGQPMTVTPR</sequence>
<evidence type="ECO:0000256" key="2">
    <source>
        <dbReference type="ARBA" id="ARBA00023054"/>
    </source>
</evidence>
<reference evidence="5 6" key="1">
    <citation type="submission" date="2019-04" db="EMBL/GenBank/DDBJ databases">
        <title>Chitiniphilus eburnea sp. nov., a novel chitinolytic bacterium isolated from aquaculture sludge.</title>
        <authorList>
            <person name="Sheng M."/>
        </authorList>
    </citation>
    <scope>NUCLEOTIDE SEQUENCE [LARGE SCALE GENOMIC DNA]</scope>
    <source>
        <strain evidence="5 6">HX-2-15</strain>
    </source>
</reference>
<feature type="coiled-coil region" evidence="3">
    <location>
        <begin position="99"/>
        <end position="128"/>
    </location>
</feature>
<evidence type="ECO:0000256" key="1">
    <source>
        <dbReference type="ARBA" id="ARBA00004196"/>
    </source>
</evidence>
<dbReference type="InterPro" id="IPR059052">
    <property type="entry name" value="HH_YbhG-like"/>
</dbReference>
<accession>A0A4U0PUC8</accession>
<evidence type="ECO:0000313" key="5">
    <source>
        <dbReference type="EMBL" id="TJZ72063.1"/>
    </source>
</evidence>
<dbReference type="PROSITE" id="PS51257">
    <property type="entry name" value="PROKAR_LIPOPROTEIN"/>
    <property type="match status" value="1"/>
</dbReference>
<dbReference type="Gene3D" id="1.10.287.470">
    <property type="entry name" value="Helix hairpin bin"/>
    <property type="match status" value="2"/>
</dbReference>
<comment type="subcellular location">
    <subcellularLocation>
        <location evidence="1">Cell envelope</location>
    </subcellularLocation>
</comment>